<dbReference type="GeneID" id="101848024"/>
<feature type="chain" id="PRO_5046646410" evidence="1">
    <location>
        <begin position="17"/>
        <end position="277"/>
    </location>
</feature>
<name>A0ABM0ZU87_APLCA</name>
<proteinExistence type="predicted"/>
<feature type="signal peptide" evidence="1">
    <location>
        <begin position="1"/>
        <end position="16"/>
    </location>
</feature>
<dbReference type="RefSeq" id="XP_012934569.1">
    <property type="nucleotide sequence ID" value="XM_013079115.2"/>
</dbReference>
<evidence type="ECO:0000313" key="3">
    <source>
        <dbReference type="RefSeq" id="XP_012934569.1"/>
    </source>
</evidence>
<organism evidence="2 3">
    <name type="scientific">Aplysia californica</name>
    <name type="common">California sea hare</name>
    <dbReference type="NCBI Taxonomy" id="6500"/>
    <lineage>
        <taxon>Eukaryota</taxon>
        <taxon>Metazoa</taxon>
        <taxon>Spiralia</taxon>
        <taxon>Lophotrochozoa</taxon>
        <taxon>Mollusca</taxon>
        <taxon>Gastropoda</taxon>
        <taxon>Heterobranchia</taxon>
        <taxon>Euthyneura</taxon>
        <taxon>Tectipleura</taxon>
        <taxon>Aplysiida</taxon>
        <taxon>Aplysioidea</taxon>
        <taxon>Aplysiidae</taxon>
        <taxon>Aplysia</taxon>
    </lineage>
</organism>
<accession>A0ABM0ZU87</accession>
<sequence>MLTWVALLALLGASQAFLLDSFRQEKWDALKVTWNANPFASNAFNSMPRTEADAQKQGFRKISECDTSAQWRGRRYVKGDDYSVVLLFDVNGFIAGMQTSFADNQPSGFPKVNLQPPFVKDGDRFTISAYFVDPSTICTTGRTAADFASQGTGINLYLQKTADPEASVLIPHQESGIGATKWTEGKCFYTMGKHYWYDLSEDMNCDDYFPVFLLYNNGELTAFGWALLTDLSSQRYEHPGQDVYKLFMKTPPKCIFNAGTISTMHIYLTSNVALDVC</sequence>
<protein>
    <submittedName>
        <fullName evidence="3">Uncharacterized protein LOC101848024</fullName>
    </submittedName>
</protein>
<gene>
    <name evidence="3" type="primary">LOC101848024</name>
</gene>
<evidence type="ECO:0000313" key="2">
    <source>
        <dbReference type="Proteomes" id="UP000694888"/>
    </source>
</evidence>
<keyword evidence="2" id="KW-1185">Reference proteome</keyword>
<reference evidence="3" key="1">
    <citation type="submission" date="2025-08" db="UniProtKB">
        <authorList>
            <consortium name="RefSeq"/>
        </authorList>
    </citation>
    <scope>IDENTIFICATION</scope>
</reference>
<dbReference type="Proteomes" id="UP000694888">
    <property type="component" value="Unplaced"/>
</dbReference>
<keyword evidence="1" id="KW-0732">Signal</keyword>
<evidence type="ECO:0000256" key="1">
    <source>
        <dbReference type="SAM" id="SignalP"/>
    </source>
</evidence>